<feature type="compositionally biased region" description="Polar residues" evidence="1">
    <location>
        <begin position="86"/>
        <end position="97"/>
    </location>
</feature>
<feature type="region of interest" description="Disordered" evidence="1">
    <location>
        <begin position="288"/>
        <end position="368"/>
    </location>
</feature>
<protein>
    <recommendedName>
        <fullName evidence="2">HSA domain-containing protein</fullName>
    </recommendedName>
</protein>
<keyword evidence="4" id="KW-1185">Reference proteome</keyword>
<feature type="region of interest" description="Disordered" evidence="1">
    <location>
        <begin position="2154"/>
        <end position="2239"/>
    </location>
</feature>
<feature type="compositionally biased region" description="Polar residues" evidence="1">
    <location>
        <begin position="255"/>
        <end position="264"/>
    </location>
</feature>
<feature type="region of interest" description="Disordered" evidence="1">
    <location>
        <begin position="75"/>
        <end position="136"/>
    </location>
</feature>
<feature type="region of interest" description="Disordered" evidence="1">
    <location>
        <begin position="1734"/>
        <end position="1753"/>
    </location>
</feature>
<feature type="compositionally biased region" description="Basic and acidic residues" evidence="1">
    <location>
        <begin position="324"/>
        <end position="333"/>
    </location>
</feature>
<feature type="compositionally biased region" description="Polar residues" evidence="1">
    <location>
        <begin position="527"/>
        <end position="540"/>
    </location>
</feature>
<dbReference type="Pfam" id="PF07529">
    <property type="entry name" value="HSA"/>
    <property type="match status" value="1"/>
</dbReference>
<feature type="region of interest" description="Disordered" evidence="1">
    <location>
        <begin position="2106"/>
        <end position="2131"/>
    </location>
</feature>
<dbReference type="PROSITE" id="PS51204">
    <property type="entry name" value="HSA"/>
    <property type="match status" value="1"/>
</dbReference>
<feature type="compositionally biased region" description="Basic and acidic residues" evidence="1">
    <location>
        <begin position="501"/>
        <end position="514"/>
    </location>
</feature>
<reference evidence="3" key="1">
    <citation type="submission" date="2023-08" db="EMBL/GenBank/DDBJ databases">
        <authorList>
            <person name="Audoor S."/>
            <person name="Bilcke G."/>
        </authorList>
    </citation>
    <scope>NUCLEOTIDE SEQUENCE</scope>
</reference>
<evidence type="ECO:0000313" key="3">
    <source>
        <dbReference type="EMBL" id="CAJ1952074.1"/>
    </source>
</evidence>
<dbReference type="Gene3D" id="3.40.50.300">
    <property type="entry name" value="P-loop containing nucleotide triphosphate hydrolases"/>
    <property type="match status" value="1"/>
</dbReference>
<feature type="compositionally biased region" description="Low complexity" evidence="1">
    <location>
        <begin position="222"/>
        <end position="254"/>
    </location>
</feature>
<accession>A0AAD2FSJ1</accession>
<evidence type="ECO:0000313" key="4">
    <source>
        <dbReference type="Proteomes" id="UP001295423"/>
    </source>
</evidence>
<feature type="compositionally biased region" description="Low complexity" evidence="1">
    <location>
        <begin position="2158"/>
        <end position="2177"/>
    </location>
</feature>
<dbReference type="EMBL" id="CAKOGP040001797">
    <property type="protein sequence ID" value="CAJ1952074.1"/>
    <property type="molecule type" value="Genomic_DNA"/>
</dbReference>
<name>A0AAD2FSJ1_9STRA</name>
<feature type="compositionally biased region" description="Polar residues" evidence="1">
    <location>
        <begin position="288"/>
        <end position="310"/>
    </location>
</feature>
<feature type="compositionally biased region" description="Basic residues" evidence="1">
    <location>
        <begin position="1"/>
        <end position="10"/>
    </location>
</feature>
<organism evidence="3 4">
    <name type="scientific">Cylindrotheca closterium</name>
    <dbReference type="NCBI Taxonomy" id="2856"/>
    <lineage>
        <taxon>Eukaryota</taxon>
        <taxon>Sar</taxon>
        <taxon>Stramenopiles</taxon>
        <taxon>Ochrophyta</taxon>
        <taxon>Bacillariophyta</taxon>
        <taxon>Bacillariophyceae</taxon>
        <taxon>Bacillariophycidae</taxon>
        <taxon>Bacillariales</taxon>
        <taxon>Bacillariaceae</taxon>
        <taxon>Cylindrotheca</taxon>
    </lineage>
</organism>
<feature type="region of interest" description="Disordered" evidence="1">
    <location>
        <begin position="213"/>
        <end position="266"/>
    </location>
</feature>
<proteinExistence type="predicted"/>
<feature type="domain" description="HSA" evidence="2">
    <location>
        <begin position="443"/>
        <end position="521"/>
    </location>
</feature>
<sequence length="2239" mass="249054">MSSTRNKRKRTETDARSEGRPKSREQRDTALGQEKKLEAADTAANASKTNPGNNNQVDSILGAVATRYQQAIAQDASVKERDAATGDSSLPIPNSNSNDRHKGPLSQNLSSATKPLYSREKGPACDPSDGGLAHETNRSVRLQGLITHRSSLRRRIRFCAAVASERLQHESEESSYSKFELSAQKGGDMDEVSLFVQMTNSATLAAKRIRADNDANSDRRTSLSLRRGSSVGKRMNAALSSLAPGSSSNHSSSNFATVESNTKVPMNEKEQDLVQINMIENHPQVRLTSSVQQTLPSSNGLVQHANNPDNYSHRILIPSQLKQSKQDQPDKPEANSIDGNSSDNKGPELSSKISNGQESNNWQSSSTNSDRLALPLHLRVSSESLPQNRLTGRDMFSTKFSALRKQCDAIEARLSPYREQTQQNALILPTEKISMKNRLLSQRKTVSLPSRKLTHWDVLLQEMNWMATDFIEERKWKESVSRNISSAISSPSEKFPNSTRSPDDGNEKRREASSRDVAQSLHKDTQSDNGTENTLESVSTCSKLKEISTQTYPRNSQEGDKATRKVGNSIALLITTLGTAVMDTIDKQDFEHKKDSDCNHQNTRSLSGISRRKGRLRRLLPKNGSSISCGFRATLYGQKSFSFLEISGFVDSFAKMKGHQNDSIFQSFSSNSDSHLKMSLSREQKYVVDRVLSVWNQPTKPGIALRGGLCCGKTHTASVLMWQRRKRGPQLLICPTNSMIKWKFAIERLGDIRVLIYNLSAALSGDLSAEGEVLCKASDIILCEFELLDDPTLGTTGTSDLGVFAGSAYLLSVPWWDKLIDLSLQSNAAILLIEHSAENHWLHNLSKMPRRTKLEIVASRAALLIGPRLFLCDVERMQRRVFSWARQHGKIKGRRKSASAQEVLEEATACLVISLKSSDWTKEKTGWELRRCKMEKCQRSNYDACCIGVRGALSCGLAPLVTRSHESLCSVSQSLMLLRQQCIHGEVTGQLWNDYTHFTKGKRSYNTILKPIGIATENPAQMDSALAFRLIKGSAKLREMISILRFDCGVALADKLLLGCNILEHTVESSADKPRKVAIFATLPIARRFVSLLLNALGIPHELVEPTWSECMKESPLSSTKASTFSSHHQRMLACLNSSRRRGSALHPPLEIVVGCPAFLSGWNQGLVVENCDSVILVDDDWTGRGECVLSALLSRIQSHNFHQRKHCNFIRLICEDTIEEKLFSSDPFELSFFESTHWPRDKSGFLTVPETISEALPLYNSALRSEKRGFPLSRVVRLRHQPLSKTLLPSRTIPAVLDSTSKILFLPFTQMDSKNDDCEMHAELALMQVLCHEESVASSYCISYSDWDQAARDKNMHNSRPSRCPASVTRPLITKRHDFFILLYLQNLFVANDRRFESAFTQGLKNMKSSLDESRHSATVSASRCSTDKKPSTSRNALFGCFRMMSIKSFSGSPVLHYAPLQMQNQEVEIGSHGKTKELCNQESIAIINLSIAPQPCHNCYSRIYATSHVGNGAFGGYEGSEPFLFFPPLLKGEIHSGVLEHGQIPTLEVTKRKRVPITLVELPNSKRVRQMEPSSSAIPRFEDDSNSRFSSKAVNINLSAGESVKLQQHTISHYHNSLPKPPATTEVSDGHVHSFDDRMPTAISTYVTNRLDKRIVSRERHVYPVYDNAFETFENSLHHTSRKSQPCLDSVILFVKNAAIQNTGRTDRTRYDSNHARHSTDLNGVEVFASSGAEEEEMGNKKRGHKKMSHPQVAQRVPLVESSKAGHTHTVQASEELRKHSHRHRLYDFFHSRSTSSGLSMFECVPYQAVVCQVESRVTRTLGNQELHLGVEQEVLVPYQQVESDVSSTQNDRKHAGWEIVGGSSNLPDTREALLIGALKKGKSSVRSSIFGPQRGFLSSFRGMNAPSVPKHQLGISLPMGVKVSQEREEASLSAWSRKANSVLCDAVKRYDQNWVLIAKMMQKTLKVEVAKAKYYRTSEILWWKSAENCQKQWESISSESNDAVCPEGNVRSIRHSSFRKAPQETWCHSTGLQDSSVLVGRKCMMSVDRQKSENDCDVAVEQQRINADQTALQRRSNSVFSSLITSNMQRQLMPIAIISVGNGPNQNQTAHSHPSHLQSVQESATSHWSDGRTELWPLQIIDAAEKQHVASRALSTSAKPSSHSHVSSSTSPPAGRGHSYPRVPGNSATSLQSVSKLQASQMNGHNTSCPSNLPPKTSVSHNSLAQSRGKSSSRTK</sequence>
<feature type="region of interest" description="Disordered" evidence="1">
    <location>
        <begin position="1"/>
        <end position="57"/>
    </location>
</feature>
<dbReference type="Proteomes" id="UP001295423">
    <property type="component" value="Unassembled WGS sequence"/>
</dbReference>
<gene>
    <name evidence="3" type="ORF">CYCCA115_LOCUS13378</name>
</gene>
<feature type="compositionally biased region" description="Basic and acidic residues" evidence="1">
    <location>
        <begin position="11"/>
        <end position="39"/>
    </location>
</feature>
<dbReference type="InterPro" id="IPR027417">
    <property type="entry name" value="P-loop_NTPase"/>
</dbReference>
<feature type="compositionally biased region" description="Polar residues" evidence="1">
    <location>
        <begin position="2189"/>
        <end position="2233"/>
    </location>
</feature>
<evidence type="ECO:0000256" key="1">
    <source>
        <dbReference type="SAM" id="MobiDB-lite"/>
    </source>
</evidence>
<feature type="region of interest" description="Disordered" evidence="1">
    <location>
        <begin position="486"/>
        <end position="540"/>
    </location>
</feature>
<comment type="caution">
    <text evidence="3">The sequence shown here is derived from an EMBL/GenBank/DDBJ whole genome shotgun (WGS) entry which is preliminary data.</text>
</comment>
<feature type="compositionally biased region" description="Polar residues" evidence="1">
    <location>
        <begin position="351"/>
        <end position="368"/>
    </location>
</feature>
<feature type="compositionally biased region" description="Polar residues" evidence="1">
    <location>
        <begin position="44"/>
        <end position="57"/>
    </location>
</feature>
<evidence type="ECO:0000259" key="2">
    <source>
        <dbReference type="PROSITE" id="PS51204"/>
    </source>
</evidence>
<dbReference type="InterPro" id="IPR014012">
    <property type="entry name" value="HSA_dom"/>
</dbReference>